<dbReference type="VEuPathDB" id="VectorBase:AFUN014625"/>
<reference evidence="2" key="1">
    <citation type="submission" date="2020-05" db="UniProtKB">
        <authorList>
            <consortium name="EnsemblMetazoa"/>
        </authorList>
    </citation>
    <scope>IDENTIFICATION</scope>
    <source>
        <strain evidence="2">FUMOZ</strain>
    </source>
</reference>
<dbReference type="AlphaFoldDB" id="A0A182S2E2"/>
<dbReference type="EnsemblMetazoa" id="AFUN014625-RA">
    <property type="protein sequence ID" value="AFUN014625-PA"/>
    <property type="gene ID" value="AFUN014625"/>
</dbReference>
<accession>A0A182S2E2</accession>
<name>A0A182S2E2_ANOFN</name>
<sequence length="75" mass="8396">MCVFKMTNINRVVSSKATQPPGGYCSGVITHENPNHCCDFLITKSQPEPNHANRCNKNLQGAEEKRGKKRTQTHI</sequence>
<proteinExistence type="predicted"/>
<organism evidence="2">
    <name type="scientific">Anopheles funestus</name>
    <name type="common">African malaria mosquito</name>
    <dbReference type="NCBI Taxonomy" id="62324"/>
    <lineage>
        <taxon>Eukaryota</taxon>
        <taxon>Metazoa</taxon>
        <taxon>Ecdysozoa</taxon>
        <taxon>Arthropoda</taxon>
        <taxon>Hexapoda</taxon>
        <taxon>Insecta</taxon>
        <taxon>Pterygota</taxon>
        <taxon>Neoptera</taxon>
        <taxon>Endopterygota</taxon>
        <taxon>Diptera</taxon>
        <taxon>Nematocera</taxon>
        <taxon>Culicoidea</taxon>
        <taxon>Culicidae</taxon>
        <taxon>Anophelinae</taxon>
        <taxon>Anopheles</taxon>
    </lineage>
</organism>
<protein>
    <submittedName>
        <fullName evidence="2">Uncharacterized protein</fullName>
    </submittedName>
</protein>
<evidence type="ECO:0000256" key="1">
    <source>
        <dbReference type="SAM" id="MobiDB-lite"/>
    </source>
</evidence>
<feature type="region of interest" description="Disordered" evidence="1">
    <location>
        <begin position="46"/>
        <end position="75"/>
    </location>
</feature>
<evidence type="ECO:0000313" key="2">
    <source>
        <dbReference type="EnsemblMetazoa" id="AFUN014625-PA"/>
    </source>
</evidence>
<feature type="compositionally biased region" description="Polar residues" evidence="1">
    <location>
        <begin position="46"/>
        <end position="59"/>
    </location>
</feature>